<accession>A0A0N4VA60</accession>
<dbReference type="STRING" id="51028.A0A0N4VA60"/>
<evidence type="ECO:0000256" key="1">
    <source>
        <dbReference type="SAM" id="MobiDB-lite"/>
    </source>
</evidence>
<reference evidence="4" key="1">
    <citation type="submission" date="2017-02" db="UniProtKB">
        <authorList>
            <consortium name="WormBaseParasite"/>
        </authorList>
    </citation>
    <scope>IDENTIFICATION</scope>
</reference>
<evidence type="ECO:0000313" key="2">
    <source>
        <dbReference type="EMBL" id="VDD92112.1"/>
    </source>
</evidence>
<gene>
    <name evidence="2" type="ORF">EVEC_LOCUS6863</name>
</gene>
<organism evidence="4">
    <name type="scientific">Enterobius vermicularis</name>
    <name type="common">Human pinworm</name>
    <dbReference type="NCBI Taxonomy" id="51028"/>
    <lineage>
        <taxon>Eukaryota</taxon>
        <taxon>Metazoa</taxon>
        <taxon>Ecdysozoa</taxon>
        <taxon>Nematoda</taxon>
        <taxon>Chromadorea</taxon>
        <taxon>Rhabditida</taxon>
        <taxon>Spirurina</taxon>
        <taxon>Oxyuridomorpha</taxon>
        <taxon>Oxyuroidea</taxon>
        <taxon>Oxyuridae</taxon>
        <taxon>Enterobius</taxon>
    </lineage>
</organism>
<feature type="compositionally biased region" description="Polar residues" evidence="1">
    <location>
        <begin position="337"/>
        <end position="346"/>
    </location>
</feature>
<dbReference type="Proteomes" id="UP000274131">
    <property type="component" value="Unassembled WGS sequence"/>
</dbReference>
<reference evidence="2 3" key="2">
    <citation type="submission" date="2018-10" db="EMBL/GenBank/DDBJ databases">
        <authorList>
            <consortium name="Pathogen Informatics"/>
        </authorList>
    </citation>
    <scope>NUCLEOTIDE SEQUENCE [LARGE SCALE GENOMIC DNA]</scope>
</reference>
<dbReference type="AlphaFoldDB" id="A0A0N4VA60"/>
<protein>
    <submittedName>
        <fullName evidence="2 4">Uncharacterized protein</fullName>
    </submittedName>
</protein>
<keyword evidence="3" id="KW-1185">Reference proteome</keyword>
<feature type="region of interest" description="Disordered" evidence="1">
    <location>
        <begin position="291"/>
        <end position="346"/>
    </location>
</feature>
<dbReference type="EMBL" id="UXUI01008679">
    <property type="protein sequence ID" value="VDD92112.1"/>
    <property type="molecule type" value="Genomic_DNA"/>
</dbReference>
<name>A0A0N4VA60_ENTVE</name>
<feature type="compositionally biased region" description="Basic and acidic residues" evidence="1">
    <location>
        <begin position="308"/>
        <end position="323"/>
    </location>
</feature>
<dbReference type="OrthoDB" id="2020634at2759"/>
<proteinExistence type="predicted"/>
<sequence>MLFFKSCLLGVEDIPEQEKEHYTANDGKTELSLLHFVAMNPNWQPPLSGSVFINYLKTRAEKDAATVVDEDGGSNPLLASINSIIKHPYPIPPPEPSTTVSSLTSSTNRRRCRGINHLDGPPGESNLLGRSLYQKGLLRPRIGIPASGVSCDANLCGPAGEMAISTLYLRQLVSCNEVAEESGGSGGDQTPSFRRSCIWGVPALENTVDQSAYPGMLERRTINAAVPSFLSSSSLLLALGEVFGNAKYKQFVVKCSNNSKLFQQKQNNELTIPSVRLMILVNIVYSNSHESISNERQKRYNNSQTSELAREKRSERKGTEKGPDGTVPKKKVVYGTPVSTNNNKQFRTVTPLHNKLHSLNIRKNFSSNENIRGAGKL</sequence>
<dbReference type="WBParaSite" id="EVEC_0000734201-mRNA-1">
    <property type="protein sequence ID" value="EVEC_0000734201-mRNA-1"/>
    <property type="gene ID" value="EVEC_0000734201"/>
</dbReference>
<evidence type="ECO:0000313" key="4">
    <source>
        <dbReference type="WBParaSite" id="EVEC_0000734201-mRNA-1"/>
    </source>
</evidence>
<evidence type="ECO:0000313" key="3">
    <source>
        <dbReference type="Proteomes" id="UP000274131"/>
    </source>
</evidence>